<accession>A0A150MSE0</accession>
<dbReference type="EMBL" id="LQYV01000054">
    <property type="protein sequence ID" value="KYD27363.1"/>
    <property type="molecule type" value="Genomic_DNA"/>
</dbReference>
<dbReference type="Proteomes" id="UP000075424">
    <property type="component" value="Unassembled WGS sequence"/>
</dbReference>
<protein>
    <submittedName>
        <fullName evidence="1">Uncharacterized protein</fullName>
    </submittedName>
</protein>
<dbReference type="AlphaFoldDB" id="A0A150MSE0"/>
<proteinExistence type="predicted"/>
<reference evidence="1 2" key="1">
    <citation type="submission" date="2016-01" db="EMBL/GenBank/DDBJ databases">
        <title>Draft Genome Sequences of Seven Thermophilic Sporeformers Isolated from Foods.</title>
        <authorList>
            <person name="Berendsen E.M."/>
            <person name="Wells-Bennik M.H."/>
            <person name="Krawcyk A.O."/>
            <person name="De Jong A."/>
            <person name="Holsappel S."/>
            <person name="Eijlander R.T."/>
            <person name="Kuipers O.P."/>
        </authorList>
    </citation>
    <scope>NUCLEOTIDE SEQUENCE [LARGE SCALE GENOMIC DNA]</scope>
    <source>
        <strain evidence="1 2">B4109</strain>
    </source>
</reference>
<sequence length="47" mass="5379">METWGLLSSLLYDMHDGRPIWAEKGRTCRGLEMTVLLSQKIRCGVVK</sequence>
<name>A0A150MSE0_GEOSE</name>
<evidence type="ECO:0000313" key="2">
    <source>
        <dbReference type="Proteomes" id="UP000075424"/>
    </source>
</evidence>
<evidence type="ECO:0000313" key="1">
    <source>
        <dbReference type="EMBL" id="KYD27363.1"/>
    </source>
</evidence>
<gene>
    <name evidence="1" type="ORF">B4109_2788</name>
</gene>
<organism evidence="1 2">
    <name type="scientific">Geobacillus stearothermophilus</name>
    <name type="common">Bacillus stearothermophilus</name>
    <dbReference type="NCBI Taxonomy" id="1422"/>
    <lineage>
        <taxon>Bacteria</taxon>
        <taxon>Bacillati</taxon>
        <taxon>Bacillota</taxon>
        <taxon>Bacilli</taxon>
        <taxon>Bacillales</taxon>
        <taxon>Anoxybacillaceae</taxon>
        <taxon>Geobacillus</taxon>
    </lineage>
</organism>
<comment type="caution">
    <text evidence="1">The sequence shown here is derived from an EMBL/GenBank/DDBJ whole genome shotgun (WGS) entry which is preliminary data.</text>
</comment>